<dbReference type="InterPro" id="IPR027417">
    <property type="entry name" value="P-loop_NTPase"/>
</dbReference>
<evidence type="ECO:0000313" key="3">
    <source>
        <dbReference type="WBParaSite" id="NBR_0000951801-mRNA-1"/>
    </source>
</evidence>
<evidence type="ECO:0000313" key="1">
    <source>
        <dbReference type="EMBL" id="VDL73108.1"/>
    </source>
</evidence>
<keyword evidence="2" id="KW-1185">Reference proteome</keyword>
<dbReference type="EMBL" id="UYSL01020153">
    <property type="protein sequence ID" value="VDL73108.1"/>
    <property type="molecule type" value="Genomic_DNA"/>
</dbReference>
<dbReference type="CDD" id="cd00882">
    <property type="entry name" value="Ras_like_GTPase"/>
    <property type="match status" value="1"/>
</dbReference>
<evidence type="ECO:0000313" key="2">
    <source>
        <dbReference type="Proteomes" id="UP000271162"/>
    </source>
</evidence>
<name>A0A0N4Y1L5_NIPBR</name>
<dbReference type="Gene3D" id="3.40.50.300">
    <property type="entry name" value="P-loop containing nucleotide triphosphate hydrolases"/>
    <property type="match status" value="1"/>
</dbReference>
<dbReference type="AlphaFoldDB" id="A0A0N4Y1L5"/>
<gene>
    <name evidence="1" type="ORF">NBR_LOCUS9519</name>
</gene>
<dbReference type="STRING" id="27835.A0A0N4Y1L5"/>
<protein>
    <submittedName>
        <fullName evidence="3">Ras family protein</fullName>
    </submittedName>
</protein>
<reference evidence="1 2" key="2">
    <citation type="submission" date="2018-11" db="EMBL/GenBank/DDBJ databases">
        <authorList>
            <consortium name="Pathogen Informatics"/>
        </authorList>
    </citation>
    <scope>NUCLEOTIDE SEQUENCE [LARGE SCALE GENOMIC DNA]</scope>
</reference>
<sequence>METDCHKISIVAHEPQFANNRFKILVVGRRECGKSALIRRLQRNTFENSKDIPEVVVVIRAVHGSIVKVDLVAVDICKFLGDDPITDQARVDFVKHSFDMSGLFLLYDTTNAETFAEIDEVLRVLKRMVWFRHARFLQESLDFIVIDVPENTNVQRGNIMQFNILLKQATEQLEVGLCSLSLEHGKTVQR</sequence>
<dbReference type="SUPFAM" id="SSF52540">
    <property type="entry name" value="P-loop containing nucleoside triphosphate hydrolases"/>
    <property type="match status" value="1"/>
</dbReference>
<dbReference type="InterPro" id="IPR001806">
    <property type="entry name" value="Small_GTPase"/>
</dbReference>
<proteinExistence type="predicted"/>
<dbReference type="WBParaSite" id="NBR_0000951801-mRNA-1">
    <property type="protein sequence ID" value="NBR_0000951801-mRNA-1"/>
    <property type="gene ID" value="NBR_0000951801"/>
</dbReference>
<dbReference type="GO" id="GO:0005525">
    <property type="term" value="F:GTP binding"/>
    <property type="evidence" value="ECO:0007669"/>
    <property type="project" value="InterPro"/>
</dbReference>
<organism evidence="3">
    <name type="scientific">Nippostrongylus brasiliensis</name>
    <name type="common">Rat hookworm</name>
    <dbReference type="NCBI Taxonomy" id="27835"/>
    <lineage>
        <taxon>Eukaryota</taxon>
        <taxon>Metazoa</taxon>
        <taxon>Ecdysozoa</taxon>
        <taxon>Nematoda</taxon>
        <taxon>Chromadorea</taxon>
        <taxon>Rhabditida</taxon>
        <taxon>Rhabditina</taxon>
        <taxon>Rhabditomorpha</taxon>
        <taxon>Strongyloidea</taxon>
        <taxon>Heligmosomidae</taxon>
        <taxon>Nippostrongylus</taxon>
    </lineage>
</organism>
<reference evidence="3" key="1">
    <citation type="submission" date="2016-04" db="UniProtKB">
        <authorList>
            <consortium name="WormBaseParasite"/>
        </authorList>
    </citation>
    <scope>IDENTIFICATION</scope>
</reference>
<dbReference type="Proteomes" id="UP000271162">
    <property type="component" value="Unassembled WGS sequence"/>
</dbReference>
<dbReference type="Pfam" id="PF00071">
    <property type="entry name" value="Ras"/>
    <property type="match status" value="1"/>
</dbReference>
<accession>A0A0N4Y1L5</accession>
<dbReference type="GO" id="GO:0003924">
    <property type="term" value="F:GTPase activity"/>
    <property type="evidence" value="ECO:0007669"/>
    <property type="project" value="InterPro"/>
</dbReference>